<sequence>MSRLPPQLPLEIFIDILSRLPVKPLLRFKSVCKSWRSLISNNPEFAKFHLERAKQDTSDSCHRLFLATFPLQSIDLQAYCDGDDSTATRELSYPLRSESELSFVGSCNGLIAAVLDSNPQIIVWNPSTGQSRELSMPSCCFPDDKLFSGFGYESHLDDYKVVRGSISASSSEVEMEVFNLKGNEWRRKTNLHCSAAFTGSATYLNGVLHWLVEEKYPNRRYLIVSFDLAEEKFLEMVTVPDHISQNSHLDLKVLRGFLCACNGTYDPYYEAWIMKGYGPEASWTRLFSFCSDPLPGCKYWLQVLWAAKNGNIVLDYEGWELVVFNPEEKTVKQFTVPNEWDCFEATTYIESLVSPNAAVEAGN</sequence>
<dbReference type="SUPFAM" id="SSF81383">
    <property type="entry name" value="F-box domain"/>
    <property type="match status" value="1"/>
</dbReference>
<dbReference type="Proteomes" id="UP000091857">
    <property type="component" value="Chromosome 1"/>
</dbReference>
<feature type="domain" description="F-box" evidence="1">
    <location>
        <begin position="2"/>
        <end position="48"/>
    </location>
</feature>
<dbReference type="InterPro" id="IPR001810">
    <property type="entry name" value="F-box_dom"/>
</dbReference>
<evidence type="ECO:0000313" key="3">
    <source>
        <dbReference type="Proteomes" id="UP000091857"/>
    </source>
</evidence>
<evidence type="ECO:0000259" key="1">
    <source>
        <dbReference type="PROSITE" id="PS50181"/>
    </source>
</evidence>
<dbReference type="SMART" id="SM00256">
    <property type="entry name" value="FBOX"/>
    <property type="match status" value="1"/>
</dbReference>
<dbReference type="STRING" id="3983.A0A2C9WKN2"/>
<name>A0A2C9WKN2_MANES</name>
<protein>
    <recommendedName>
        <fullName evidence="1">F-box domain-containing protein</fullName>
    </recommendedName>
</protein>
<dbReference type="InterPro" id="IPR017451">
    <property type="entry name" value="F-box-assoc_interact_dom"/>
</dbReference>
<dbReference type="Gene3D" id="1.20.1280.50">
    <property type="match status" value="1"/>
</dbReference>
<keyword evidence="3" id="KW-1185">Reference proteome</keyword>
<dbReference type="EMBL" id="CM004387">
    <property type="protein sequence ID" value="OAY60633.1"/>
    <property type="molecule type" value="Genomic_DNA"/>
</dbReference>
<reference evidence="3" key="1">
    <citation type="journal article" date="2016" name="Nat. Biotechnol.">
        <title>Sequencing wild and cultivated cassava and related species reveals extensive interspecific hybridization and genetic diversity.</title>
        <authorList>
            <person name="Bredeson J.V."/>
            <person name="Lyons J.B."/>
            <person name="Prochnik S.E."/>
            <person name="Wu G.A."/>
            <person name="Ha C.M."/>
            <person name="Edsinger-Gonzales E."/>
            <person name="Grimwood J."/>
            <person name="Schmutz J."/>
            <person name="Rabbi I.Y."/>
            <person name="Egesi C."/>
            <person name="Nauluvula P."/>
            <person name="Lebot V."/>
            <person name="Ndunguru J."/>
            <person name="Mkamilo G."/>
            <person name="Bart R.S."/>
            <person name="Setter T.L."/>
            <person name="Gleadow R.M."/>
            <person name="Kulakow P."/>
            <person name="Ferguson M.E."/>
            <person name="Rounsley S."/>
            <person name="Rokhsar D.S."/>
        </authorList>
    </citation>
    <scope>NUCLEOTIDE SEQUENCE [LARGE SCALE GENOMIC DNA]</scope>
    <source>
        <strain evidence="3">cv. AM560-2</strain>
    </source>
</reference>
<organism evidence="2 3">
    <name type="scientific">Manihot esculenta</name>
    <name type="common">Cassava</name>
    <name type="synonym">Jatropha manihot</name>
    <dbReference type="NCBI Taxonomy" id="3983"/>
    <lineage>
        <taxon>Eukaryota</taxon>
        <taxon>Viridiplantae</taxon>
        <taxon>Streptophyta</taxon>
        <taxon>Embryophyta</taxon>
        <taxon>Tracheophyta</taxon>
        <taxon>Spermatophyta</taxon>
        <taxon>Magnoliopsida</taxon>
        <taxon>eudicotyledons</taxon>
        <taxon>Gunneridae</taxon>
        <taxon>Pentapetalae</taxon>
        <taxon>rosids</taxon>
        <taxon>fabids</taxon>
        <taxon>Malpighiales</taxon>
        <taxon>Euphorbiaceae</taxon>
        <taxon>Crotonoideae</taxon>
        <taxon>Manihoteae</taxon>
        <taxon>Manihot</taxon>
    </lineage>
</organism>
<comment type="caution">
    <text evidence="2">The sequence shown here is derived from an EMBL/GenBank/DDBJ whole genome shotgun (WGS) entry which is preliminary data.</text>
</comment>
<dbReference type="InterPro" id="IPR011043">
    <property type="entry name" value="Gal_Oxase/kelch_b-propeller"/>
</dbReference>
<dbReference type="PANTHER" id="PTHR31672:SF13">
    <property type="entry name" value="F-BOX PROTEIN CPR30-LIKE"/>
    <property type="match status" value="1"/>
</dbReference>
<dbReference type="AlphaFoldDB" id="A0A2C9WKN2"/>
<dbReference type="InterPro" id="IPR036047">
    <property type="entry name" value="F-box-like_dom_sf"/>
</dbReference>
<evidence type="ECO:0000313" key="2">
    <source>
        <dbReference type="EMBL" id="OAY60633.1"/>
    </source>
</evidence>
<dbReference type="Pfam" id="PF00646">
    <property type="entry name" value="F-box"/>
    <property type="match status" value="1"/>
</dbReference>
<dbReference type="Pfam" id="PF07734">
    <property type="entry name" value="FBA_1"/>
    <property type="match status" value="1"/>
</dbReference>
<dbReference type="InterPro" id="IPR050796">
    <property type="entry name" value="SCF_F-box_component"/>
</dbReference>
<dbReference type="OMA" id="FHARIDI"/>
<dbReference type="NCBIfam" id="TIGR01640">
    <property type="entry name" value="F_box_assoc_1"/>
    <property type="match status" value="1"/>
</dbReference>
<dbReference type="SUPFAM" id="SSF50965">
    <property type="entry name" value="Galactose oxidase, central domain"/>
    <property type="match status" value="1"/>
</dbReference>
<dbReference type="CDD" id="cd22157">
    <property type="entry name" value="F-box_AtFBW1-like"/>
    <property type="match status" value="1"/>
</dbReference>
<accession>A0A2C9WKN2</accession>
<dbReference type="PANTHER" id="PTHR31672">
    <property type="entry name" value="BNACNNG10540D PROTEIN"/>
    <property type="match status" value="1"/>
</dbReference>
<dbReference type="PROSITE" id="PS50181">
    <property type="entry name" value="FBOX"/>
    <property type="match status" value="1"/>
</dbReference>
<proteinExistence type="predicted"/>
<gene>
    <name evidence="2" type="ORF">MANES_01G127300v8</name>
</gene>
<dbReference type="Gramene" id="Manes.01G127300.3.v8.1">
    <property type="protein sequence ID" value="Manes.01G127300.3.v8.1.CDS.1"/>
    <property type="gene ID" value="Manes.01G127300.v8.1"/>
</dbReference>
<dbReference type="InterPro" id="IPR006527">
    <property type="entry name" value="F-box-assoc_dom_typ1"/>
</dbReference>